<dbReference type="InterPro" id="IPR037185">
    <property type="entry name" value="EmrE-like"/>
</dbReference>
<feature type="transmembrane region" description="Helical" evidence="5">
    <location>
        <begin position="177"/>
        <end position="198"/>
    </location>
</feature>
<evidence type="ECO:0000256" key="3">
    <source>
        <dbReference type="ARBA" id="ARBA00022989"/>
    </source>
</evidence>
<dbReference type="KEGG" id="aas:Aasi_0760"/>
<dbReference type="Pfam" id="PF00892">
    <property type="entry name" value="EamA"/>
    <property type="match status" value="2"/>
</dbReference>
<evidence type="ECO:0000256" key="2">
    <source>
        <dbReference type="ARBA" id="ARBA00022692"/>
    </source>
</evidence>
<feature type="transmembrane region" description="Helical" evidence="5">
    <location>
        <begin position="204"/>
        <end position="224"/>
    </location>
</feature>
<feature type="transmembrane region" description="Helical" evidence="5">
    <location>
        <begin position="147"/>
        <end position="165"/>
    </location>
</feature>
<keyword evidence="2 5" id="KW-0812">Transmembrane</keyword>
<dbReference type="OrthoDB" id="597549at2"/>
<feature type="transmembrane region" description="Helical" evidence="5">
    <location>
        <begin position="92"/>
        <end position="112"/>
    </location>
</feature>
<dbReference type="AlphaFoldDB" id="B3ESD9"/>
<dbReference type="PANTHER" id="PTHR22911">
    <property type="entry name" value="ACYL-MALONYL CONDENSING ENZYME-RELATED"/>
    <property type="match status" value="1"/>
</dbReference>
<evidence type="ECO:0000256" key="1">
    <source>
        <dbReference type="ARBA" id="ARBA00004141"/>
    </source>
</evidence>
<evidence type="ECO:0000313" key="7">
    <source>
        <dbReference type="EMBL" id="ACE06141.1"/>
    </source>
</evidence>
<feature type="transmembrane region" description="Helical" evidence="5">
    <location>
        <begin position="259"/>
        <end position="280"/>
    </location>
</feature>
<dbReference type="Gene3D" id="1.10.3730.20">
    <property type="match status" value="1"/>
</dbReference>
<feature type="domain" description="EamA" evidence="6">
    <location>
        <begin position="6"/>
        <end position="135"/>
    </location>
</feature>
<organism evidence="7 8">
    <name type="scientific">Amoebophilus asiaticus (strain 5a2)</name>
    <dbReference type="NCBI Taxonomy" id="452471"/>
    <lineage>
        <taxon>Bacteria</taxon>
        <taxon>Pseudomonadati</taxon>
        <taxon>Bacteroidota</taxon>
        <taxon>Cytophagia</taxon>
        <taxon>Cytophagales</taxon>
        <taxon>Amoebophilaceae</taxon>
        <taxon>Candidatus Amoebophilus</taxon>
    </lineage>
</organism>
<evidence type="ECO:0000256" key="4">
    <source>
        <dbReference type="ARBA" id="ARBA00023136"/>
    </source>
</evidence>
<comment type="subcellular location">
    <subcellularLocation>
        <location evidence="1">Membrane</location>
        <topology evidence="1">Multi-pass membrane protein</topology>
    </subcellularLocation>
</comment>
<feature type="transmembrane region" description="Helical" evidence="5">
    <location>
        <begin position="12"/>
        <end position="30"/>
    </location>
</feature>
<feature type="domain" description="EamA" evidence="6">
    <location>
        <begin position="149"/>
        <end position="276"/>
    </location>
</feature>
<feature type="transmembrane region" description="Helical" evidence="5">
    <location>
        <begin position="231"/>
        <end position="253"/>
    </location>
</feature>
<dbReference type="InterPro" id="IPR000620">
    <property type="entry name" value="EamA_dom"/>
</dbReference>
<dbReference type="Proteomes" id="UP000001227">
    <property type="component" value="Chromosome"/>
</dbReference>
<dbReference type="PANTHER" id="PTHR22911:SF6">
    <property type="entry name" value="SOLUTE CARRIER FAMILY 35 MEMBER G1"/>
    <property type="match status" value="1"/>
</dbReference>
<evidence type="ECO:0000259" key="6">
    <source>
        <dbReference type="Pfam" id="PF00892"/>
    </source>
</evidence>
<gene>
    <name evidence="7" type="ordered locus">Aasi_0760</name>
</gene>
<evidence type="ECO:0000256" key="5">
    <source>
        <dbReference type="SAM" id="Phobius"/>
    </source>
</evidence>
<feature type="transmembrane region" description="Helical" evidence="5">
    <location>
        <begin position="36"/>
        <end position="54"/>
    </location>
</feature>
<dbReference type="SUPFAM" id="SSF103481">
    <property type="entry name" value="Multidrug resistance efflux transporter EmrE"/>
    <property type="match status" value="2"/>
</dbReference>
<keyword evidence="4 5" id="KW-0472">Membrane</keyword>
<proteinExistence type="predicted"/>
<dbReference type="HOGENOM" id="CLU_032828_0_1_10"/>
<feature type="transmembrane region" description="Helical" evidence="5">
    <location>
        <begin position="121"/>
        <end position="141"/>
    </location>
</feature>
<feature type="transmembrane region" description="Helical" evidence="5">
    <location>
        <begin position="66"/>
        <end position="86"/>
    </location>
</feature>
<dbReference type="RefSeq" id="WP_012472910.1">
    <property type="nucleotide sequence ID" value="NC_010830.1"/>
</dbReference>
<dbReference type="GO" id="GO:0016020">
    <property type="term" value="C:membrane"/>
    <property type="evidence" value="ECO:0007669"/>
    <property type="project" value="UniProtKB-SubCell"/>
</dbReference>
<keyword evidence="3 5" id="KW-1133">Transmembrane helix</keyword>
<keyword evidence="8" id="KW-1185">Reference proteome</keyword>
<accession>B3ESD9</accession>
<dbReference type="EMBL" id="CP001102">
    <property type="protein sequence ID" value="ACE06141.1"/>
    <property type="molecule type" value="Genomic_DNA"/>
</dbReference>
<protein>
    <recommendedName>
        <fullName evidence="6">EamA domain-containing protein</fullName>
    </recommendedName>
</protein>
<dbReference type="STRING" id="452471.Aasi_0760"/>
<sequence>MKRISKGVQYMLLSTICFALIGLIVKLLVHIPPAEIIFLDSLVALTISCFMIGYQKMCLWGNHRRILLLRGLSAGLGVTLFFITLVRLPLSAANVLQNTSPIFTAILGIFMLKEWISLRRWFFFILTFIGVGLTYMTDFSITNQSAYLVLLGLISALLMGISNNFNAKMKSGEHPLVIFSYSTFCTVLITGCICLYAFVPLTIYDFLLLLAMGTLTFIAQYLAIKAFQNAPVAHVSAISYLGIPYALIIDLLLGERIHWISYVGMCLVVLGVILNLFYGYSKRVGA</sequence>
<evidence type="ECO:0000313" key="8">
    <source>
        <dbReference type="Proteomes" id="UP000001227"/>
    </source>
</evidence>
<dbReference type="eggNOG" id="COG0697">
    <property type="taxonomic scope" value="Bacteria"/>
</dbReference>
<reference evidence="7 8" key="1">
    <citation type="journal article" date="2010" name="J. Bacteriol.">
        <title>The genome of the amoeba symbiont 'Candidatus Amoebophilus asiaticus' reveals common mechanisms for host cell interaction among amoeba-associated bacteria.</title>
        <authorList>
            <person name="Schmitz-Esser S."/>
            <person name="Tischler P."/>
            <person name="Arnold R."/>
            <person name="Montanaro J."/>
            <person name="Wagner M."/>
            <person name="Rattei T."/>
            <person name="Horn M."/>
        </authorList>
    </citation>
    <scope>NUCLEOTIDE SEQUENCE [LARGE SCALE GENOMIC DNA]</scope>
    <source>
        <strain evidence="7 8">5a2</strain>
    </source>
</reference>
<name>B3ESD9_AMOA5</name>